<dbReference type="Proteomes" id="UP000614490">
    <property type="component" value="Unassembled WGS sequence"/>
</dbReference>
<evidence type="ECO:0000313" key="2">
    <source>
        <dbReference type="Proteomes" id="UP000614490"/>
    </source>
</evidence>
<dbReference type="InterPro" id="IPR058870">
    <property type="entry name" value="YuzC"/>
</dbReference>
<reference evidence="1 2" key="1">
    <citation type="journal article" date="2005" name="Int. J. Syst. Evol. Microbiol.">
        <title>Halobacillus yeomjeoni sp. nov., isolated from a marine solar saltern in Korea.</title>
        <authorList>
            <person name="Yoon J.H."/>
            <person name="Kang S.J."/>
            <person name="Lee C.H."/>
            <person name="Oh H.W."/>
            <person name="Oh T.K."/>
        </authorList>
    </citation>
    <scope>NUCLEOTIDE SEQUENCE [LARGE SCALE GENOMIC DNA]</scope>
    <source>
        <strain evidence="1 2">KCTC 3957</strain>
    </source>
</reference>
<name>A0A931MU82_9BACI</name>
<dbReference type="Pfam" id="PF26344">
    <property type="entry name" value="YuzC"/>
    <property type="match status" value="1"/>
</dbReference>
<dbReference type="RefSeq" id="WP_197315853.1">
    <property type="nucleotide sequence ID" value="NZ_JADZSC010000001.1"/>
</dbReference>
<dbReference type="AlphaFoldDB" id="A0A931MU82"/>
<sequence>MCHHCYGYPTATGFAPFRPWHFHPDSYIHYYRQYPPVDPAVFVDSVTMMQRMTQDANQFLQKVKDSQDFAEQVMKAAQKNDQGTVDDLLTGAGIQSDADIHYNPDGLRVKMTGTYEGVDCCYLTISLRW</sequence>
<comment type="caution">
    <text evidence="1">The sequence shown here is derived from an EMBL/GenBank/DDBJ whole genome shotgun (WGS) entry which is preliminary data.</text>
</comment>
<dbReference type="EMBL" id="JADZSC010000001">
    <property type="protein sequence ID" value="MBH0229230.1"/>
    <property type="molecule type" value="Genomic_DNA"/>
</dbReference>
<protein>
    <submittedName>
        <fullName evidence="1">Uncharacterized protein</fullName>
    </submittedName>
</protein>
<keyword evidence="2" id="KW-1185">Reference proteome</keyword>
<proteinExistence type="predicted"/>
<evidence type="ECO:0000313" key="1">
    <source>
        <dbReference type="EMBL" id="MBH0229230.1"/>
    </source>
</evidence>
<organism evidence="1 2">
    <name type="scientific">Halobacillus yeomjeoni</name>
    <dbReference type="NCBI Taxonomy" id="311194"/>
    <lineage>
        <taxon>Bacteria</taxon>
        <taxon>Bacillati</taxon>
        <taxon>Bacillota</taxon>
        <taxon>Bacilli</taxon>
        <taxon>Bacillales</taxon>
        <taxon>Bacillaceae</taxon>
        <taxon>Halobacillus</taxon>
    </lineage>
</organism>
<gene>
    <name evidence="1" type="ORF">H0267_03295</name>
</gene>
<accession>A0A931MU82</accession>